<name>A0A0B6Y0B6_9EUPU</name>
<sequence length="176" mass="19589">RRLMIFNLAANSISEIYIGAFKDLEALQELNLSKNLFSSLNYNTISGPRGLRKLLIVCNPVQRLSGFNFHDVNDKMYIETNSTMVSSTPTSALITWPYKDGTQLYWSLSIHCVNYVACEVPPYSSTLRPFVTQVTVTGLKPGADYFICITPVFLSADVNISQCVQVRTQMDSLSGG</sequence>
<dbReference type="InterPro" id="IPR013783">
    <property type="entry name" value="Ig-like_fold"/>
</dbReference>
<dbReference type="InterPro" id="IPR036116">
    <property type="entry name" value="FN3_sf"/>
</dbReference>
<protein>
    <recommendedName>
        <fullName evidence="2">Fibronectin type-III domain-containing protein</fullName>
    </recommendedName>
</protein>
<dbReference type="InterPro" id="IPR003961">
    <property type="entry name" value="FN3_dom"/>
</dbReference>
<evidence type="ECO:0008006" key="2">
    <source>
        <dbReference type="Google" id="ProtNLM"/>
    </source>
</evidence>
<dbReference type="AlphaFoldDB" id="A0A0B6Y0B6"/>
<feature type="non-terminal residue" evidence="1">
    <location>
        <position position="1"/>
    </location>
</feature>
<dbReference type="Gene3D" id="2.60.40.10">
    <property type="entry name" value="Immunoglobulins"/>
    <property type="match status" value="1"/>
</dbReference>
<gene>
    <name evidence="1" type="primary">ORF8305</name>
</gene>
<evidence type="ECO:0000313" key="1">
    <source>
        <dbReference type="EMBL" id="CEK49604.1"/>
    </source>
</evidence>
<dbReference type="Gene3D" id="3.80.10.10">
    <property type="entry name" value="Ribonuclease Inhibitor"/>
    <property type="match status" value="1"/>
</dbReference>
<feature type="non-terminal residue" evidence="1">
    <location>
        <position position="176"/>
    </location>
</feature>
<reference evidence="1" key="1">
    <citation type="submission" date="2014-12" db="EMBL/GenBank/DDBJ databases">
        <title>Insight into the proteome of Arion vulgaris.</title>
        <authorList>
            <person name="Aradska J."/>
            <person name="Bulat T."/>
            <person name="Smidak R."/>
            <person name="Sarate P."/>
            <person name="Gangsoo J."/>
            <person name="Sialana F."/>
            <person name="Bilban M."/>
            <person name="Lubec G."/>
        </authorList>
    </citation>
    <scope>NUCLEOTIDE SEQUENCE</scope>
    <source>
        <tissue evidence="1">Skin</tissue>
    </source>
</reference>
<proteinExistence type="predicted"/>
<dbReference type="EMBL" id="HACG01002739">
    <property type="protein sequence ID" value="CEK49604.1"/>
    <property type="molecule type" value="Transcribed_RNA"/>
</dbReference>
<organism evidence="1">
    <name type="scientific">Arion vulgaris</name>
    <dbReference type="NCBI Taxonomy" id="1028688"/>
    <lineage>
        <taxon>Eukaryota</taxon>
        <taxon>Metazoa</taxon>
        <taxon>Spiralia</taxon>
        <taxon>Lophotrochozoa</taxon>
        <taxon>Mollusca</taxon>
        <taxon>Gastropoda</taxon>
        <taxon>Heterobranchia</taxon>
        <taxon>Euthyneura</taxon>
        <taxon>Panpulmonata</taxon>
        <taxon>Eupulmonata</taxon>
        <taxon>Stylommatophora</taxon>
        <taxon>Helicina</taxon>
        <taxon>Arionoidea</taxon>
        <taxon>Arionidae</taxon>
        <taxon>Arion</taxon>
    </lineage>
</organism>
<dbReference type="InterPro" id="IPR001611">
    <property type="entry name" value="Leu-rich_rpt"/>
</dbReference>
<dbReference type="SUPFAM" id="SSF49265">
    <property type="entry name" value="Fibronectin type III"/>
    <property type="match status" value="1"/>
</dbReference>
<dbReference type="Pfam" id="PF13855">
    <property type="entry name" value="LRR_8"/>
    <property type="match status" value="1"/>
</dbReference>
<dbReference type="InterPro" id="IPR032675">
    <property type="entry name" value="LRR_dom_sf"/>
</dbReference>
<dbReference type="SUPFAM" id="SSF52058">
    <property type="entry name" value="L domain-like"/>
    <property type="match status" value="1"/>
</dbReference>
<dbReference type="CDD" id="cd00063">
    <property type="entry name" value="FN3"/>
    <property type="match status" value="1"/>
</dbReference>
<accession>A0A0B6Y0B6</accession>